<comment type="caution">
    <text evidence="1">The sequence shown here is derived from an EMBL/GenBank/DDBJ whole genome shotgun (WGS) entry which is preliminary data.</text>
</comment>
<gene>
    <name evidence="1" type="ORF">L1987_51146</name>
</gene>
<evidence type="ECO:0000313" key="1">
    <source>
        <dbReference type="EMBL" id="KAI3760747.1"/>
    </source>
</evidence>
<accession>A0ACB9EPH0</accession>
<dbReference type="Proteomes" id="UP001056120">
    <property type="component" value="Linkage Group LG17"/>
</dbReference>
<sequence length="71" mass="7953">MLTPLHMIPVVLSSIKVGSIPDMSYSHVKTSITGVPITLPNKNKIPNYLITKRVKTFPHNYLNFTTKSNTN</sequence>
<name>A0ACB9EPH0_9ASTR</name>
<proteinExistence type="predicted"/>
<keyword evidence="2" id="KW-1185">Reference proteome</keyword>
<organism evidence="1 2">
    <name type="scientific">Smallanthus sonchifolius</name>
    <dbReference type="NCBI Taxonomy" id="185202"/>
    <lineage>
        <taxon>Eukaryota</taxon>
        <taxon>Viridiplantae</taxon>
        <taxon>Streptophyta</taxon>
        <taxon>Embryophyta</taxon>
        <taxon>Tracheophyta</taxon>
        <taxon>Spermatophyta</taxon>
        <taxon>Magnoliopsida</taxon>
        <taxon>eudicotyledons</taxon>
        <taxon>Gunneridae</taxon>
        <taxon>Pentapetalae</taxon>
        <taxon>asterids</taxon>
        <taxon>campanulids</taxon>
        <taxon>Asterales</taxon>
        <taxon>Asteraceae</taxon>
        <taxon>Asteroideae</taxon>
        <taxon>Heliantheae alliance</taxon>
        <taxon>Millerieae</taxon>
        <taxon>Smallanthus</taxon>
    </lineage>
</organism>
<evidence type="ECO:0000313" key="2">
    <source>
        <dbReference type="Proteomes" id="UP001056120"/>
    </source>
</evidence>
<dbReference type="EMBL" id="CM042034">
    <property type="protein sequence ID" value="KAI3760747.1"/>
    <property type="molecule type" value="Genomic_DNA"/>
</dbReference>
<reference evidence="1 2" key="2">
    <citation type="journal article" date="2022" name="Mol. Ecol. Resour.">
        <title>The genomes of chicory, endive, great burdock and yacon provide insights into Asteraceae paleo-polyploidization history and plant inulin production.</title>
        <authorList>
            <person name="Fan W."/>
            <person name="Wang S."/>
            <person name="Wang H."/>
            <person name="Wang A."/>
            <person name="Jiang F."/>
            <person name="Liu H."/>
            <person name="Zhao H."/>
            <person name="Xu D."/>
            <person name="Zhang Y."/>
        </authorList>
    </citation>
    <scope>NUCLEOTIDE SEQUENCE [LARGE SCALE GENOMIC DNA]</scope>
    <source>
        <strain evidence="2">cv. Yunnan</strain>
        <tissue evidence="1">Leaves</tissue>
    </source>
</reference>
<reference evidence="2" key="1">
    <citation type="journal article" date="2022" name="Mol. Ecol. Resour.">
        <title>The genomes of chicory, endive, great burdock and yacon provide insights into Asteraceae palaeo-polyploidization history and plant inulin production.</title>
        <authorList>
            <person name="Fan W."/>
            <person name="Wang S."/>
            <person name="Wang H."/>
            <person name="Wang A."/>
            <person name="Jiang F."/>
            <person name="Liu H."/>
            <person name="Zhao H."/>
            <person name="Xu D."/>
            <person name="Zhang Y."/>
        </authorList>
    </citation>
    <scope>NUCLEOTIDE SEQUENCE [LARGE SCALE GENOMIC DNA]</scope>
    <source>
        <strain evidence="2">cv. Yunnan</strain>
    </source>
</reference>
<protein>
    <submittedName>
        <fullName evidence="1">Uncharacterized protein</fullName>
    </submittedName>
</protein>